<reference evidence="1" key="1">
    <citation type="submission" date="2021-06" db="EMBL/GenBank/DDBJ databases">
        <authorList>
            <person name="Kallberg Y."/>
            <person name="Tangrot J."/>
            <person name="Rosling A."/>
        </authorList>
    </citation>
    <scope>NUCLEOTIDE SEQUENCE</scope>
    <source>
        <strain evidence="1">CL356</strain>
    </source>
</reference>
<protein>
    <submittedName>
        <fullName evidence="1">6395_t:CDS:1</fullName>
    </submittedName>
</protein>
<accession>A0ACA9MS03</accession>
<comment type="caution">
    <text evidence="1">The sequence shown here is derived from an EMBL/GenBank/DDBJ whole genome shotgun (WGS) entry which is preliminary data.</text>
</comment>
<keyword evidence="2" id="KW-1185">Reference proteome</keyword>
<name>A0ACA9MS03_9GLOM</name>
<evidence type="ECO:0000313" key="2">
    <source>
        <dbReference type="Proteomes" id="UP000789525"/>
    </source>
</evidence>
<feature type="non-terminal residue" evidence="1">
    <location>
        <position position="1"/>
    </location>
</feature>
<evidence type="ECO:0000313" key="1">
    <source>
        <dbReference type="EMBL" id="CAG8605040.1"/>
    </source>
</evidence>
<gene>
    <name evidence="1" type="ORF">ACOLOM_LOCUS6819</name>
</gene>
<dbReference type="EMBL" id="CAJVPT010014509">
    <property type="protein sequence ID" value="CAG8605040.1"/>
    <property type="molecule type" value="Genomic_DNA"/>
</dbReference>
<dbReference type="Proteomes" id="UP000789525">
    <property type="component" value="Unassembled WGS sequence"/>
</dbReference>
<sequence length="128" mass="14876">QLAYGMAQRISSTKEALAHFCPSKNAAIKHEMRIIESGHHYMRPAKYFNFVTRKWSPVVVYGLELTEIPFMRSLQHITERIIQALEMERRLQPDVDFEATFSALSDLEALEVISVSEFIDSYPNHLQY</sequence>
<proteinExistence type="predicted"/>
<organism evidence="1 2">
    <name type="scientific">Acaulospora colombiana</name>
    <dbReference type="NCBI Taxonomy" id="27376"/>
    <lineage>
        <taxon>Eukaryota</taxon>
        <taxon>Fungi</taxon>
        <taxon>Fungi incertae sedis</taxon>
        <taxon>Mucoromycota</taxon>
        <taxon>Glomeromycotina</taxon>
        <taxon>Glomeromycetes</taxon>
        <taxon>Diversisporales</taxon>
        <taxon>Acaulosporaceae</taxon>
        <taxon>Acaulospora</taxon>
    </lineage>
</organism>